<keyword evidence="5" id="KW-0804">Transcription</keyword>
<keyword evidence="2" id="KW-0663">Pyridoxal phosphate</keyword>
<keyword evidence="8" id="KW-0808">Transferase</keyword>
<dbReference type="PRINTS" id="PR00035">
    <property type="entry name" value="HTHGNTR"/>
</dbReference>
<evidence type="ECO:0000256" key="5">
    <source>
        <dbReference type="ARBA" id="ARBA00023163"/>
    </source>
</evidence>
<dbReference type="CDD" id="cd00609">
    <property type="entry name" value="AAT_like"/>
    <property type="match status" value="1"/>
</dbReference>
<evidence type="ECO:0000256" key="3">
    <source>
        <dbReference type="ARBA" id="ARBA00023015"/>
    </source>
</evidence>
<keyword evidence="3" id="KW-0805">Transcription regulation</keyword>
<dbReference type="GO" id="GO:0008483">
    <property type="term" value="F:transaminase activity"/>
    <property type="evidence" value="ECO:0007669"/>
    <property type="project" value="UniProtKB-KW"/>
</dbReference>
<dbReference type="SUPFAM" id="SSF53383">
    <property type="entry name" value="PLP-dependent transferases"/>
    <property type="match status" value="1"/>
</dbReference>
<dbReference type="Proteomes" id="UP001202922">
    <property type="component" value="Unassembled WGS sequence"/>
</dbReference>
<dbReference type="PROSITE" id="PS50949">
    <property type="entry name" value="HTH_GNTR"/>
    <property type="match status" value="1"/>
</dbReference>
<feature type="region of interest" description="Disordered" evidence="6">
    <location>
        <begin position="79"/>
        <end position="98"/>
    </location>
</feature>
<dbReference type="CDD" id="cd07377">
    <property type="entry name" value="WHTH_GntR"/>
    <property type="match status" value="1"/>
</dbReference>
<keyword evidence="9" id="KW-1185">Reference proteome</keyword>
<dbReference type="InterPro" id="IPR004839">
    <property type="entry name" value="Aminotransferase_I/II_large"/>
</dbReference>
<reference evidence="8 9" key="1">
    <citation type="submission" date="2022-03" db="EMBL/GenBank/DDBJ databases">
        <title>Sinomonas sp. isolated from a soil.</title>
        <authorList>
            <person name="Han J."/>
            <person name="Kim D.-U."/>
        </authorList>
    </citation>
    <scope>NUCLEOTIDE SEQUENCE [LARGE SCALE GENOMIC DNA]</scope>
    <source>
        <strain evidence="8 9">5-5</strain>
    </source>
</reference>
<evidence type="ECO:0000256" key="1">
    <source>
        <dbReference type="ARBA" id="ARBA00005384"/>
    </source>
</evidence>
<dbReference type="InterPro" id="IPR015424">
    <property type="entry name" value="PyrdxlP-dep_Trfase"/>
</dbReference>
<sequence length="445" mass="48314">MRALPISLDRTAQTPLPSQIAGQVRDLILGGTLHRGDRLPSSRSLASDLGVSRSVADRAYEQLMAEGWTESRHGAGTFISAAKRNPPSEGRARRPTTPEAQLIRLDAGTPWGFPRRDAGWRRAWREVSAAEPPRSYDDPRGLAELRIMLAERLARTRGLTVDPDEIIVTAGTTDALRQLLPELRAGAVAIEDPGYRAAVETVRSFGREVLDLPAAQPIVDLRGAAAAYVTPAHQHPLGHVMPAADRLTLLETARRELAIVIEDDYDSEFRYDVAPVPALGALDRDRVAYIGTAAKSVVPTLRVGWLVPPPSLLDGVVRRRDVTHSGAAWPSQRALLTLLRDGWIDRTVRAGRRIYAERAARVVAALSPHAELAAPIAGMYSAWLLPEPEAVRVRDAARAEGFELNLLSQYTRTSEVSGLVIGFGGATDGELDRALSVLSAALRRA</sequence>
<name>A0ABS9U1B8_9MICC</name>
<keyword evidence="4" id="KW-0238">DNA-binding</keyword>
<gene>
    <name evidence="8" type="ORF">L0M17_10815</name>
</gene>
<evidence type="ECO:0000256" key="6">
    <source>
        <dbReference type="SAM" id="MobiDB-lite"/>
    </source>
</evidence>
<comment type="similarity">
    <text evidence="1">In the C-terminal section; belongs to the class-I pyridoxal-phosphate-dependent aminotransferase family.</text>
</comment>
<dbReference type="RefSeq" id="WP_241053961.1">
    <property type="nucleotide sequence ID" value="NZ_JAKZBV010000001.1"/>
</dbReference>
<dbReference type="Gene3D" id="1.10.10.10">
    <property type="entry name" value="Winged helix-like DNA-binding domain superfamily/Winged helix DNA-binding domain"/>
    <property type="match status" value="1"/>
</dbReference>
<dbReference type="Pfam" id="PF00155">
    <property type="entry name" value="Aminotran_1_2"/>
    <property type="match status" value="1"/>
</dbReference>
<proteinExistence type="inferred from homology"/>
<dbReference type="PANTHER" id="PTHR46577">
    <property type="entry name" value="HTH-TYPE TRANSCRIPTIONAL REGULATORY PROTEIN GABR"/>
    <property type="match status" value="1"/>
</dbReference>
<keyword evidence="8" id="KW-0032">Aminotransferase</keyword>
<dbReference type="SMART" id="SM00345">
    <property type="entry name" value="HTH_GNTR"/>
    <property type="match status" value="1"/>
</dbReference>
<evidence type="ECO:0000256" key="4">
    <source>
        <dbReference type="ARBA" id="ARBA00023125"/>
    </source>
</evidence>
<organism evidence="8 9">
    <name type="scientific">Sinomonas terrae</name>
    <dbReference type="NCBI Taxonomy" id="2908838"/>
    <lineage>
        <taxon>Bacteria</taxon>
        <taxon>Bacillati</taxon>
        <taxon>Actinomycetota</taxon>
        <taxon>Actinomycetes</taxon>
        <taxon>Micrococcales</taxon>
        <taxon>Micrococcaceae</taxon>
        <taxon>Sinomonas</taxon>
    </lineage>
</organism>
<dbReference type="Gene3D" id="3.40.640.10">
    <property type="entry name" value="Type I PLP-dependent aspartate aminotransferase-like (Major domain)"/>
    <property type="match status" value="1"/>
</dbReference>
<accession>A0ABS9U1B8</accession>
<dbReference type="InterPro" id="IPR036388">
    <property type="entry name" value="WH-like_DNA-bd_sf"/>
</dbReference>
<dbReference type="InterPro" id="IPR015421">
    <property type="entry name" value="PyrdxlP-dep_Trfase_major"/>
</dbReference>
<dbReference type="InterPro" id="IPR051446">
    <property type="entry name" value="HTH_trans_reg/aminotransferase"/>
</dbReference>
<feature type="domain" description="HTH gntR-type" evidence="7">
    <location>
        <begin position="14"/>
        <end position="82"/>
    </location>
</feature>
<protein>
    <submittedName>
        <fullName evidence="8">PLP-dependent aminotransferase family protein</fullName>
    </submittedName>
</protein>
<dbReference type="PANTHER" id="PTHR46577:SF1">
    <property type="entry name" value="HTH-TYPE TRANSCRIPTIONAL REGULATORY PROTEIN GABR"/>
    <property type="match status" value="1"/>
</dbReference>
<dbReference type="EMBL" id="JAKZBV010000001">
    <property type="protein sequence ID" value="MCH6470461.1"/>
    <property type="molecule type" value="Genomic_DNA"/>
</dbReference>
<dbReference type="InterPro" id="IPR036390">
    <property type="entry name" value="WH_DNA-bd_sf"/>
</dbReference>
<evidence type="ECO:0000259" key="7">
    <source>
        <dbReference type="PROSITE" id="PS50949"/>
    </source>
</evidence>
<evidence type="ECO:0000256" key="2">
    <source>
        <dbReference type="ARBA" id="ARBA00022898"/>
    </source>
</evidence>
<comment type="caution">
    <text evidence="8">The sequence shown here is derived from an EMBL/GenBank/DDBJ whole genome shotgun (WGS) entry which is preliminary data.</text>
</comment>
<evidence type="ECO:0000313" key="8">
    <source>
        <dbReference type="EMBL" id="MCH6470461.1"/>
    </source>
</evidence>
<dbReference type="Pfam" id="PF00392">
    <property type="entry name" value="GntR"/>
    <property type="match status" value="1"/>
</dbReference>
<evidence type="ECO:0000313" key="9">
    <source>
        <dbReference type="Proteomes" id="UP001202922"/>
    </source>
</evidence>
<dbReference type="InterPro" id="IPR000524">
    <property type="entry name" value="Tscrpt_reg_HTH_GntR"/>
</dbReference>
<dbReference type="SUPFAM" id="SSF46785">
    <property type="entry name" value="Winged helix' DNA-binding domain"/>
    <property type="match status" value="1"/>
</dbReference>